<gene>
    <name evidence="1" type="ORF">COY16_02425</name>
</gene>
<sequence length="166" mass="19109">MKELNPSNHEHEWLAMCDSSLPFDEKLETVSRWFFQHPSLDPRFVDKRGQRVYNQMTGQLEPRIAGYIGDAVLPTGALIISKAPFQVRILAKGVVGMEMIREINIYDLLPTESWDFVGVRTRKLIPFRGSPYFEPPIPIQIQPELVLEQLMSAYSNFSVWFGTEAH</sequence>
<evidence type="ECO:0000313" key="1">
    <source>
        <dbReference type="EMBL" id="PIZ63211.1"/>
    </source>
</evidence>
<reference evidence="2" key="1">
    <citation type="submission" date="2017-09" db="EMBL/GenBank/DDBJ databases">
        <title>Depth-based differentiation of microbial function through sediment-hosted aquifers and enrichment of novel symbionts in the deep terrestrial subsurface.</title>
        <authorList>
            <person name="Probst A.J."/>
            <person name="Ladd B."/>
            <person name="Jarett J.K."/>
            <person name="Geller-Mcgrath D.E."/>
            <person name="Sieber C.M.K."/>
            <person name="Emerson J.B."/>
            <person name="Anantharaman K."/>
            <person name="Thomas B.C."/>
            <person name="Malmstrom R."/>
            <person name="Stieglmeier M."/>
            <person name="Klingl A."/>
            <person name="Woyke T."/>
            <person name="Ryan C.M."/>
            <person name="Banfield J.F."/>
        </authorList>
    </citation>
    <scope>NUCLEOTIDE SEQUENCE [LARGE SCALE GENOMIC DNA]</scope>
</reference>
<dbReference type="Proteomes" id="UP000228503">
    <property type="component" value="Unassembled WGS sequence"/>
</dbReference>
<proteinExistence type="predicted"/>
<organism evidence="1 2">
    <name type="scientific">Candidatus Roizmanbacteria bacterium CG_4_10_14_0_2_um_filter_39_13</name>
    <dbReference type="NCBI Taxonomy" id="1974825"/>
    <lineage>
        <taxon>Bacteria</taxon>
        <taxon>Candidatus Roizmaniibacteriota</taxon>
    </lineage>
</organism>
<evidence type="ECO:0000313" key="2">
    <source>
        <dbReference type="Proteomes" id="UP000228503"/>
    </source>
</evidence>
<comment type="caution">
    <text evidence="1">The sequence shown here is derived from an EMBL/GenBank/DDBJ whole genome shotgun (WGS) entry which is preliminary data.</text>
</comment>
<protein>
    <submittedName>
        <fullName evidence="1">Uncharacterized protein</fullName>
    </submittedName>
</protein>
<dbReference type="AlphaFoldDB" id="A0A2M7TZF5"/>
<dbReference type="EMBL" id="PFOB01000028">
    <property type="protein sequence ID" value="PIZ63211.1"/>
    <property type="molecule type" value="Genomic_DNA"/>
</dbReference>
<accession>A0A2M7TZF5</accession>
<name>A0A2M7TZF5_9BACT</name>